<evidence type="ECO:0000256" key="1">
    <source>
        <dbReference type="SAM" id="MobiDB-lite"/>
    </source>
</evidence>
<feature type="compositionally biased region" description="Basic and acidic residues" evidence="1">
    <location>
        <begin position="134"/>
        <end position="146"/>
    </location>
</feature>
<evidence type="ECO:0000313" key="3">
    <source>
        <dbReference type="EMBL" id="MBF6226441.1"/>
    </source>
</evidence>
<reference evidence="3 4" key="1">
    <citation type="submission" date="2020-10" db="EMBL/GenBank/DDBJ databases">
        <title>Identification of Nocardia species via Next-generation sequencing and recognition of intraspecies genetic diversity.</title>
        <authorList>
            <person name="Li P."/>
            <person name="Li P."/>
            <person name="Lu B."/>
        </authorList>
    </citation>
    <scope>NUCLEOTIDE SEQUENCE [LARGE SCALE GENOMIC DNA]</scope>
    <source>
        <strain evidence="3 4">N-11</strain>
    </source>
</reference>
<proteinExistence type="predicted"/>
<feature type="transmembrane region" description="Helical" evidence="2">
    <location>
        <begin position="226"/>
        <end position="255"/>
    </location>
</feature>
<gene>
    <name evidence="3" type="ORF">IU470_15180</name>
</gene>
<feature type="compositionally biased region" description="Low complexity" evidence="1">
    <location>
        <begin position="34"/>
        <end position="51"/>
    </location>
</feature>
<dbReference type="Proteomes" id="UP000807309">
    <property type="component" value="Unassembled WGS sequence"/>
</dbReference>
<evidence type="ECO:0008006" key="5">
    <source>
        <dbReference type="Google" id="ProtNLM"/>
    </source>
</evidence>
<feature type="transmembrane region" description="Helical" evidence="2">
    <location>
        <begin position="267"/>
        <end position="287"/>
    </location>
</feature>
<feature type="compositionally biased region" description="Basic and acidic residues" evidence="1">
    <location>
        <begin position="1"/>
        <end position="16"/>
    </location>
</feature>
<keyword evidence="2" id="KW-0812">Transmembrane</keyword>
<dbReference type="EMBL" id="JADLRE010000010">
    <property type="protein sequence ID" value="MBF6226441.1"/>
    <property type="molecule type" value="Genomic_DNA"/>
</dbReference>
<dbReference type="RefSeq" id="WP_195033551.1">
    <property type="nucleotide sequence ID" value="NZ_JADLRE010000010.1"/>
</dbReference>
<keyword evidence="2" id="KW-1133">Transmembrane helix</keyword>
<name>A0ABS0C7T6_9NOCA</name>
<feature type="compositionally biased region" description="Low complexity" evidence="1">
    <location>
        <begin position="191"/>
        <end position="211"/>
    </location>
</feature>
<accession>A0ABS0C7T6</accession>
<sequence>MSTPKDPEHTDDEQRPSESPSLSKRTGDTSGEEPAQPLTGAAPAQTPGAQPTERDPAAARPPENEAVPPDQWWQPTGTPPAGPLGGQWGAEPSGQPAEPQPWGADSPGGRPSWGAEPAAPGTPLPGSAPQPTDESTHRFTPDEHTRFGSAGQPPYPPTGHSADAEQLYPPTGQPEYPPSGQAGYPGGGVYGYPPSGQQPPQYGYPSYPQEGYEPYATQPKQAGSQVYSIIGFVCAVTALLFCPILFGPAGIILGIIGHNKGESLGKWAAIASAVGMVIGFIVGFAVFGGDLST</sequence>
<evidence type="ECO:0000256" key="2">
    <source>
        <dbReference type="SAM" id="Phobius"/>
    </source>
</evidence>
<organism evidence="3 4">
    <name type="scientific">Nocardia abscessus</name>
    <dbReference type="NCBI Taxonomy" id="120957"/>
    <lineage>
        <taxon>Bacteria</taxon>
        <taxon>Bacillati</taxon>
        <taxon>Actinomycetota</taxon>
        <taxon>Actinomycetes</taxon>
        <taxon>Mycobacteriales</taxon>
        <taxon>Nocardiaceae</taxon>
        <taxon>Nocardia</taxon>
    </lineage>
</organism>
<keyword evidence="4" id="KW-1185">Reference proteome</keyword>
<evidence type="ECO:0000313" key="4">
    <source>
        <dbReference type="Proteomes" id="UP000807309"/>
    </source>
</evidence>
<comment type="caution">
    <text evidence="3">The sequence shown here is derived from an EMBL/GenBank/DDBJ whole genome shotgun (WGS) entry which is preliminary data.</text>
</comment>
<keyword evidence="2" id="KW-0472">Membrane</keyword>
<protein>
    <recommendedName>
        <fullName evidence="5">DUF4190 domain-containing protein</fullName>
    </recommendedName>
</protein>
<feature type="region of interest" description="Disordered" evidence="1">
    <location>
        <begin position="1"/>
        <end position="211"/>
    </location>
</feature>